<sequence>MVRRLVHLEGPRYILEGSDVSKSSIGSHTDPRCQSQCRLAPRGDAGPSREGTSSRDHESRVADSEAIPSGDKDVLSSPPFEFDPDGLD</sequence>
<gene>
    <name evidence="2" type="ORF">G2W53_039413</name>
</gene>
<name>A0A834SNW1_9FABA</name>
<dbReference type="AlphaFoldDB" id="A0A834SNW1"/>
<organism evidence="2 3">
    <name type="scientific">Senna tora</name>
    <dbReference type="NCBI Taxonomy" id="362788"/>
    <lineage>
        <taxon>Eukaryota</taxon>
        <taxon>Viridiplantae</taxon>
        <taxon>Streptophyta</taxon>
        <taxon>Embryophyta</taxon>
        <taxon>Tracheophyta</taxon>
        <taxon>Spermatophyta</taxon>
        <taxon>Magnoliopsida</taxon>
        <taxon>eudicotyledons</taxon>
        <taxon>Gunneridae</taxon>
        <taxon>Pentapetalae</taxon>
        <taxon>rosids</taxon>
        <taxon>fabids</taxon>
        <taxon>Fabales</taxon>
        <taxon>Fabaceae</taxon>
        <taxon>Caesalpinioideae</taxon>
        <taxon>Cassia clade</taxon>
        <taxon>Senna</taxon>
    </lineage>
</organism>
<dbReference type="EMBL" id="JAAIUW010000012">
    <property type="protein sequence ID" value="KAF7807252.1"/>
    <property type="molecule type" value="Genomic_DNA"/>
</dbReference>
<accession>A0A834SNW1</accession>
<dbReference type="Proteomes" id="UP000634136">
    <property type="component" value="Unassembled WGS sequence"/>
</dbReference>
<protein>
    <submittedName>
        <fullName evidence="2">Uncharacterized protein</fullName>
    </submittedName>
</protein>
<feature type="compositionally biased region" description="Polar residues" evidence="1">
    <location>
        <begin position="20"/>
        <end position="37"/>
    </location>
</feature>
<feature type="compositionally biased region" description="Basic and acidic residues" evidence="1">
    <location>
        <begin position="52"/>
        <end position="63"/>
    </location>
</feature>
<reference evidence="2" key="1">
    <citation type="submission" date="2020-09" db="EMBL/GenBank/DDBJ databases">
        <title>Genome-Enabled Discovery of Anthraquinone Biosynthesis in Senna tora.</title>
        <authorList>
            <person name="Kang S.-H."/>
            <person name="Pandey R.P."/>
            <person name="Lee C.-M."/>
            <person name="Sim J.-S."/>
            <person name="Jeong J.-T."/>
            <person name="Choi B.-S."/>
            <person name="Jung M."/>
            <person name="Ginzburg D."/>
            <person name="Zhao K."/>
            <person name="Won S.Y."/>
            <person name="Oh T.-J."/>
            <person name="Yu Y."/>
            <person name="Kim N.-H."/>
            <person name="Lee O.R."/>
            <person name="Lee T.-H."/>
            <person name="Bashyal P."/>
            <person name="Kim T.-S."/>
            <person name="Lee W.-H."/>
            <person name="Kawkins C."/>
            <person name="Kim C.-K."/>
            <person name="Kim J.S."/>
            <person name="Ahn B.O."/>
            <person name="Rhee S.Y."/>
            <person name="Sohng J.K."/>
        </authorList>
    </citation>
    <scope>NUCLEOTIDE SEQUENCE</scope>
    <source>
        <tissue evidence="2">Leaf</tissue>
    </source>
</reference>
<comment type="caution">
    <text evidence="2">The sequence shown here is derived from an EMBL/GenBank/DDBJ whole genome shotgun (WGS) entry which is preliminary data.</text>
</comment>
<feature type="region of interest" description="Disordered" evidence="1">
    <location>
        <begin position="17"/>
        <end position="88"/>
    </location>
</feature>
<evidence type="ECO:0000313" key="3">
    <source>
        <dbReference type="Proteomes" id="UP000634136"/>
    </source>
</evidence>
<evidence type="ECO:0000313" key="2">
    <source>
        <dbReference type="EMBL" id="KAF7807252.1"/>
    </source>
</evidence>
<keyword evidence="3" id="KW-1185">Reference proteome</keyword>
<proteinExistence type="predicted"/>
<evidence type="ECO:0000256" key="1">
    <source>
        <dbReference type="SAM" id="MobiDB-lite"/>
    </source>
</evidence>